<feature type="chain" id="PRO_5020808581" description="MG2 domain-containing protein" evidence="1">
    <location>
        <begin position="37"/>
        <end position="911"/>
    </location>
</feature>
<evidence type="ECO:0000256" key="1">
    <source>
        <dbReference type="SAM" id="SignalP"/>
    </source>
</evidence>
<dbReference type="RefSeq" id="WP_164918254.1">
    <property type="nucleotide sequence ID" value="NZ_JBHUOO010000047.1"/>
</dbReference>
<reference evidence="2 3" key="1">
    <citation type="submission" date="2018-07" db="EMBL/GenBank/DDBJ databases">
        <title>Leeuwenhoekiella genomics.</title>
        <authorList>
            <person name="Tahon G."/>
            <person name="Willems A."/>
        </authorList>
    </citation>
    <scope>NUCLEOTIDE SEQUENCE [LARGE SCALE GENOMIC DNA]</scope>
    <source>
        <strain evidence="2 3">LMG 29608</strain>
    </source>
</reference>
<feature type="signal peptide" evidence="1">
    <location>
        <begin position="1"/>
        <end position="36"/>
    </location>
</feature>
<comment type="caution">
    <text evidence="2">The sequence shown here is derived from an EMBL/GenBank/DDBJ whole genome shotgun (WGS) entry which is preliminary data.</text>
</comment>
<dbReference type="Proteomes" id="UP000289859">
    <property type="component" value="Unassembled WGS sequence"/>
</dbReference>
<protein>
    <recommendedName>
        <fullName evidence="4">MG2 domain-containing protein</fullName>
    </recommendedName>
</protein>
<dbReference type="Gene3D" id="2.60.40.1930">
    <property type="match status" value="1"/>
</dbReference>
<keyword evidence="3" id="KW-1185">Reference proteome</keyword>
<keyword evidence="1" id="KW-0732">Signal</keyword>
<accession>A0A4V1KR74</accession>
<evidence type="ECO:0000313" key="2">
    <source>
        <dbReference type="EMBL" id="RXG23922.1"/>
    </source>
</evidence>
<evidence type="ECO:0008006" key="4">
    <source>
        <dbReference type="Google" id="ProtNLM"/>
    </source>
</evidence>
<gene>
    <name evidence="2" type="ORF">DSM02_1406</name>
</gene>
<evidence type="ECO:0000313" key="3">
    <source>
        <dbReference type="Proteomes" id="UP000289859"/>
    </source>
</evidence>
<organism evidence="2 3">
    <name type="scientific">Leeuwenhoekiella polynyae</name>
    <dbReference type="NCBI Taxonomy" id="1550906"/>
    <lineage>
        <taxon>Bacteria</taxon>
        <taxon>Pseudomonadati</taxon>
        <taxon>Bacteroidota</taxon>
        <taxon>Flavobacteriia</taxon>
        <taxon>Flavobacteriales</taxon>
        <taxon>Flavobacteriaceae</taxon>
        <taxon>Leeuwenhoekiella</taxon>
    </lineage>
</organism>
<dbReference type="AlphaFoldDB" id="A0A4V1KR74"/>
<name>A0A4V1KR74_9FLAO</name>
<sequence length="911" mass="102828">MQHVKVPKCPLHHLFFKIKTGLCAFILFFVAAQAFAQQNLIAHEAMAEKIYIQADRKAYTKGETIWFKGVVAQAKDNVPSTLSGVLRVELIDPFETIVGEKLVKLDNGIGNNFFSIEDFYAPGTYQLRAYTQWDQNFDSDFLFSTYLTIAEDRIAEDVVRKLEVEGQDALRFVFNPKLIDPTVGSKFELELAYNDQVKKRVIRKNASDYFLLEEDFPEETSWVHFKLTTESGKQWSESIPLSRPAIDIQFLPEGGSLVVGMNNLLGFKAIDETGKGVAVEGTIYDSQNNPVTAFKSNKLGMGRVYMFPNASTRYKVELTAPKDNIKLTYSFPEVIKKGSKLSVNRVGKIIALQVNSSQLVNDSVYVEVSSRGMALGEVGRKLEGGKQDFVFSNESLPAGILVFTLKDQNRNPVAERLYFNHLETEAFDLNLDLARDLYKSDEEVSLKLSTAGVSADTSWSASASVLVIPKDLKEEQNIWTYFMLTSELRGRIENPSFYFEGTQLVKPNELDNLLLTQGWRGYTFNTPPDTKAMDFLPEFGLGVQGEIAALFDKDKAKEDVDVSLMVFGEEQRFYNQKTDSLGRFNFLLPPLEGRRVRAVLQTKNEAGKNRNYTLSLDEPTKPKITYDRTRAYFKDQDSLSQVLKTIRKNDGADSFFEYDPNINELDEVLISNYELTPQRQKVMDTYGKPDVVIDGREIETKANEYSNGLYGVLRQAFGDKISFQMYQDSIGVRYQKAMVTGGMETIVLVDGIPVLADAYQFLPNLPPSEVKSVEILDGTTQNFMPLYRRVYPFQDMRSTPVQGSILAIYTYAGNGFYTATKSKGILKTSIPLFARTKEFYIPKYDSEDTTLGSADNEVTLYWNPDIKLKSEASATVKFPNNETPGTKTILVEVISRDGKLGYKSLDYKVED</sequence>
<proteinExistence type="predicted"/>
<dbReference type="EMBL" id="QOVK01000004">
    <property type="protein sequence ID" value="RXG23922.1"/>
    <property type="molecule type" value="Genomic_DNA"/>
</dbReference>